<feature type="signal peptide" evidence="1">
    <location>
        <begin position="1"/>
        <end position="21"/>
    </location>
</feature>
<dbReference type="InterPro" id="IPR002477">
    <property type="entry name" value="Peptidoglycan-bd-like"/>
</dbReference>
<dbReference type="SUPFAM" id="SSF50494">
    <property type="entry name" value="Trypsin-like serine proteases"/>
    <property type="match status" value="1"/>
</dbReference>
<protein>
    <submittedName>
        <fullName evidence="3">Peptidoglycan-binding protein</fullName>
    </submittedName>
</protein>
<dbReference type="InterPro" id="IPR036366">
    <property type="entry name" value="PGBDSf"/>
</dbReference>
<dbReference type="InterPro" id="IPR036365">
    <property type="entry name" value="PGBD-like_sf"/>
</dbReference>
<evidence type="ECO:0000259" key="2">
    <source>
        <dbReference type="Pfam" id="PF01471"/>
    </source>
</evidence>
<proteinExistence type="predicted"/>
<dbReference type="SUPFAM" id="SSF47090">
    <property type="entry name" value="PGBD-like"/>
    <property type="match status" value="1"/>
</dbReference>
<dbReference type="Gene3D" id="2.40.10.120">
    <property type="match status" value="1"/>
</dbReference>
<feature type="chain" id="PRO_5035205927" evidence="1">
    <location>
        <begin position="22"/>
        <end position="607"/>
    </location>
</feature>
<dbReference type="Proteomes" id="UP000626220">
    <property type="component" value="Unassembled WGS sequence"/>
</dbReference>
<dbReference type="Pfam" id="PF13365">
    <property type="entry name" value="Trypsin_2"/>
    <property type="match status" value="1"/>
</dbReference>
<dbReference type="Gene3D" id="1.10.101.10">
    <property type="entry name" value="PGBD-like superfamily/PGBD"/>
    <property type="match status" value="1"/>
</dbReference>
<reference evidence="3" key="2">
    <citation type="submission" date="2020-09" db="EMBL/GenBank/DDBJ databases">
        <authorList>
            <person name="Sun Q."/>
            <person name="Kim S."/>
        </authorList>
    </citation>
    <scope>NUCLEOTIDE SEQUENCE</scope>
    <source>
        <strain evidence="3">KCTC 42650</strain>
    </source>
</reference>
<organism evidence="3 4">
    <name type="scientific">Seohaeicola zhoushanensis</name>
    <dbReference type="NCBI Taxonomy" id="1569283"/>
    <lineage>
        <taxon>Bacteria</taxon>
        <taxon>Pseudomonadati</taxon>
        <taxon>Pseudomonadota</taxon>
        <taxon>Alphaproteobacteria</taxon>
        <taxon>Rhodobacterales</taxon>
        <taxon>Roseobacteraceae</taxon>
        <taxon>Seohaeicola</taxon>
    </lineage>
</organism>
<gene>
    <name evidence="3" type="ORF">GCM10017056_25850</name>
</gene>
<dbReference type="Pfam" id="PF01471">
    <property type="entry name" value="PG_binding_1"/>
    <property type="match status" value="1"/>
</dbReference>
<accession>A0A8J3M7K5</accession>
<sequence length="607" mass="64290">MKNLFAAIMVLLTLTATSAAAQTSDDTVWVQIEAHPSLRVAQERAQLYSGVLADVNGFALGGSWYGIVLGPYTRADAERVLEVYRAQQQIPQDSFIAFSRNFGQQYWPVGANALTQAPATAPVAESAAPVAVEETPVAPVAETPAPQPQVETAVVVAPPAPAPAPMVDTESPAEARRTEAALSAEERKALQVALASAGFYNSSIDGAFGAGTRRSMGEWQSFNGLEPTGVLTTMQRKMLMDQYNAPILSVGMASHTDAQAGIRMDIPAAEVAFSRYEPPFAHYDSTGSLGVRVLLISQPGDRNTLYGLYDIMQTLEIVPLEGPRSKSGDSFTLEGRGRDFVSYTEATLEGGEIKGFTLIWPTGDEERRERVLTAMKSSFARVPGVLDPAAGADSEQHIDLVSGLEVRRPKVSRSGFYIDPKGTIVTTIEAVQQCSRITVEQDHRAEVVATDEGLGVAVLRPTDPLAPIAVAKLREDTLRLQSEIAVSGYSYEGVLGGPTLTFGTLADVKGLNGEAEQQRLALASLPGDAGGPVIDISGGVVGMLLPAPTGNRVLPENVSLATDATALRALLASVGVTPQDSSDRGAISPDELNRLADGMTVLVSCWD</sequence>
<dbReference type="AlphaFoldDB" id="A0A8J3M7K5"/>
<evidence type="ECO:0000256" key="1">
    <source>
        <dbReference type="SAM" id="SignalP"/>
    </source>
</evidence>
<evidence type="ECO:0000313" key="4">
    <source>
        <dbReference type="Proteomes" id="UP000626220"/>
    </source>
</evidence>
<reference evidence="3" key="1">
    <citation type="journal article" date="2014" name="Int. J. Syst. Evol. Microbiol.">
        <title>Complete genome sequence of Corynebacterium casei LMG S-19264T (=DSM 44701T), isolated from a smear-ripened cheese.</title>
        <authorList>
            <consortium name="US DOE Joint Genome Institute (JGI-PGF)"/>
            <person name="Walter F."/>
            <person name="Albersmeier A."/>
            <person name="Kalinowski J."/>
            <person name="Ruckert C."/>
        </authorList>
    </citation>
    <scope>NUCLEOTIDE SEQUENCE</scope>
    <source>
        <strain evidence="3">KCTC 42650</strain>
    </source>
</reference>
<dbReference type="InterPro" id="IPR009003">
    <property type="entry name" value="Peptidase_S1_PA"/>
</dbReference>
<feature type="domain" description="Peptidoglycan binding-like" evidence="2">
    <location>
        <begin position="184"/>
        <end position="239"/>
    </location>
</feature>
<keyword evidence="4" id="KW-1185">Reference proteome</keyword>
<name>A0A8J3M7K5_9RHOB</name>
<dbReference type="RefSeq" id="WP_189680510.1">
    <property type="nucleotide sequence ID" value="NZ_BNCJ01000006.1"/>
</dbReference>
<dbReference type="EMBL" id="BNCJ01000006">
    <property type="protein sequence ID" value="GHF53111.1"/>
    <property type="molecule type" value="Genomic_DNA"/>
</dbReference>
<comment type="caution">
    <text evidence="3">The sequence shown here is derived from an EMBL/GenBank/DDBJ whole genome shotgun (WGS) entry which is preliminary data.</text>
</comment>
<keyword evidence="1" id="KW-0732">Signal</keyword>
<evidence type="ECO:0000313" key="3">
    <source>
        <dbReference type="EMBL" id="GHF53111.1"/>
    </source>
</evidence>